<dbReference type="AlphaFoldDB" id="A0A1I0U342"/>
<reference evidence="2 8" key="1">
    <citation type="submission" date="2019-12" db="EMBL/GenBank/DDBJ databases">
        <title>complete genome sequences of Pseudomonas otitidis str. WP8-S17-CRE-03 isolated from wastewater treatment plant effluent.</title>
        <authorList>
            <person name="Sekizuka T."/>
            <person name="Itokawa K."/>
            <person name="Yatsu K."/>
            <person name="Inamine Y."/>
            <person name="Kuroda M."/>
        </authorList>
    </citation>
    <scope>NUCLEOTIDE SEQUENCE [LARGE SCALE GENOMIC DNA]</scope>
    <source>
        <strain evidence="2 8">WP8-S17-CRE-03</strain>
    </source>
</reference>
<evidence type="ECO:0000259" key="1">
    <source>
        <dbReference type="Pfam" id="PF09537"/>
    </source>
</evidence>
<dbReference type="InterPro" id="IPR019052">
    <property type="entry name" value="DUF2383"/>
</dbReference>
<dbReference type="InterPro" id="IPR012347">
    <property type="entry name" value="Ferritin-like"/>
</dbReference>
<dbReference type="InterPro" id="IPR011971">
    <property type="entry name" value="CHP02284"/>
</dbReference>
<gene>
    <name evidence="5" type="ORF">GO594_22120</name>
    <name evidence="3" type="ORF">PtoMrB4_01110</name>
    <name evidence="4" type="ORF">R0G64_18375</name>
    <name evidence="2" type="ORF">WP8S17C03_01120</name>
</gene>
<evidence type="ECO:0000313" key="3">
    <source>
        <dbReference type="EMBL" id="BCA26134.1"/>
    </source>
</evidence>
<dbReference type="EMBL" id="WTFN01000067">
    <property type="protein sequence ID" value="MWK58687.1"/>
    <property type="molecule type" value="Genomic_DNA"/>
</dbReference>
<dbReference type="EMBL" id="AP022642">
    <property type="protein sequence ID" value="BCA26134.1"/>
    <property type="molecule type" value="Genomic_DNA"/>
</dbReference>
<name>A0A1I0U342_9GAMM</name>
<dbReference type="Pfam" id="PF09537">
    <property type="entry name" value="DUF2383"/>
    <property type="match status" value="1"/>
</dbReference>
<reference evidence="4 9" key="4">
    <citation type="submission" date="2023-10" db="EMBL/GenBank/DDBJ databases">
        <title>Pseudomonas otitidis isolated from a paediatric patient with cystic fibrosis in Chile.</title>
        <authorList>
            <person name="Amsteins-Romero L."/>
            <person name="Opazo-Capurro A."/>
            <person name="Matus-Kohler M."/>
            <person name="Gonzalez-Rocha G."/>
        </authorList>
    </citation>
    <scope>NUCLEOTIDE SEQUENCE [LARGE SCALE GENOMIC DNA]</scope>
    <source>
        <strain evidence="4 9">P-714</strain>
    </source>
</reference>
<evidence type="ECO:0000313" key="7">
    <source>
        <dbReference type="Proteomes" id="UP000501237"/>
    </source>
</evidence>
<organism evidence="5 6">
    <name type="scientific">Metapseudomonas otitidis</name>
    <dbReference type="NCBI Taxonomy" id="319939"/>
    <lineage>
        <taxon>Bacteria</taxon>
        <taxon>Pseudomonadati</taxon>
        <taxon>Pseudomonadota</taxon>
        <taxon>Gammaproteobacteria</taxon>
        <taxon>Pseudomonadales</taxon>
        <taxon>Pseudomonadaceae</taxon>
        <taxon>Metapseudomonas</taxon>
    </lineage>
</organism>
<dbReference type="EMBL" id="AP022213">
    <property type="protein sequence ID" value="BBT14063.1"/>
    <property type="molecule type" value="Genomic_DNA"/>
</dbReference>
<reference evidence="5 6" key="2">
    <citation type="submission" date="2019-12" db="EMBL/GenBank/DDBJ databases">
        <title>Draft genome sequence of Pseudomonas otitidis recovered from a chicken carcass.</title>
        <authorList>
            <person name="Vieira T.R."/>
            <person name="Oliviera E.F.C."/>
            <person name="Silva N.M.V."/>
            <person name="Sambrano G.E."/>
            <person name="Cibulski S.P."/>
            <person name="Cardoso M.R.I."/>
        </authorList>
    </citation>
    <scope>NUCLEOTIDE SEQUENCE [LARGE SCALE GENOMIC DNA]</scope>
    <source>
        <strain evidence="5 6">25_K</strain>
    </source>
</reference>
<keyword evidence="9" id="KW-1185">Reference proteome</keyword>
<dbReference type="RefSeq" id="WP_044406241.1">
    <property type="nucleotide sequence ID" value="NZ_AP022213.1"/>
</dbReference>
<dbReference type="GeneID" id="57395319"/>
<dbReference type="KEGG" id="poj:PtoMrB4_01110"/>
<evidence type="ECO:0000313" key="5">
    <source>
        <dbReference type="EMBL" id="MWK58687.1"/>
    </source>
</evidence>
<proteinExistence type="predicted"/>
<dbReference type="Proteomes" id="UP000461288">
    <property type="component" value="Unassembled WGS sequence"/>
</dbReference>
<sequence>MTSTTAQLNELIEITRDGERFYQHAIEEVRDPNLQSLFREMASAKTEVIQALTVRVAANHETPSTGGTLMGTLRQVYADTRAALAKDEYAAYVGQLEQAEDRILHAFEDALETAEPKVRELIAVEMPKVRACHDRMRSLKQSMA</sequence>
<dbReference type="Gene3D" id="1.20.1260.10">
    <property type="match status" value="1"/>
</dbReference>
<evidence type="ECO:0000313" key="9">
    <source>
        <dbReference type="Proteomes" id="UP001273935"/>
    </source>
</evidence>
<dbReference type="Proteomes" id="UP000515591">
    <property type="component" value="Chromosome"/>
</dbReference>
<dbReference type="EMBL" id="JAWJUL010000073">
    <property type="protein sequence ID" value="MDV3441391.1"/>
    <property type="molecule type" value="Genomic_DNA"/>
</dbReference>
<evidence type="ECO:0000313" key="8">
    <source>
        <dbReference type="Proteomes" id="UP000515591"/>
    </source>
</evidence>
<reference evidence="3 7" key="3">
    <citation type="journal article" date="2020" name="Microbiol. Resour. Announc.">
        <title>Complete genome sequence of Pseudomonas otitidis strain MrB4, isolated from Lake Biwa in Japan.</title>
        <authorList>
            <person name="Miyazaki K."/>
            <person name="Hase E."/>
            <person name="Maruya T."/>
        </authorList>
    </citation>
    <scope>NUCLEOTIDE SEQUENCE [LARGE SCALE GENOMIC DNA]</scope>
    <source>
        <strain evidence="3 7">MrB4</strain>
    </source>
</reference>
<dbReference type="Proteomes" id="UP001273935">
    <property type="component" value="Unassembled WGS sequence"/>
</dbReference>
<dbReference type="Proteomes" id="UP000501237">
    <property type="component" value="Chromosome"/>
</dbReference>
<accession>A0A1I0U342</accession>
<protein>
    <submittedName>
        <fullName evidence="5">PA2169 family four-helix-bundle protein</fullName>
    </submittedName>
</protein>
<evidence type="ECO:0000313" key="6">
    <source>
        <dbReference type="Proteomes" id="UP000461288"/>
    </source>
</evidence>
<evidence type="ECO:0000313" key="2">
    <source>
        <dbReference type="EMBL" id="BBT14063.1"/>
    </source>
</evidence>
<feature type="domain" description="DUF2383" evidence="1">
    <location>
        <begin position="4"/>
        <end position="112"/>
    </location>
</feature>
<dbReference type="NCBIfam" id="TIGR02284">
    <property type="entry name" value="PA2169 family four-helix-bundle protein"/>
    <property type="match status" value="1"/>
</dbReference>
<evidence type="ECO:0000313" key="4">
    <source>
        <dbReference type="EMBL" id="MDV3441391.1"/>
    </source>
</evidence>
<dbReference type="STRING" id="319939.SAMN05216263_107256"/>